<evidence type="ECO:0000256" key="5">
    <source>
        <dbReference type="ARBA" id="ARBA00023002"/>
    </source>
</evidence>
<keyword evidence="6" id="KW-0520">NAD</keyword>
<dbReference type="Gene3D" id="1.10.1040.50">
    <property type="match status" value="1"/>
</dbReference>
<dbReference type="GO" id="GO:0004300">
    <property type="term" value="F:enoyl-CoA hydratase activity"/>
    <property type="evidence" value="ECO:0007669"/>
    <property type="project" value="UniProtKB-ARBA"/>
</dbReference>
<keyword evidence="5" id="KW-0560">Oxidoreductase</keyword>
<keyword evidence="16" id="KW-1185">Reference proteome</keyword>
<dbReference type="UniPathway" id="UPA00659"/>
<dbReference type="GO" id="GO:0003857">
    <property type="term" value="F:(3S)-3-hydroxyacyl-CoA dehydrogenase (NAD+) activity"/>
    <property type="evidence" value="ECO:0007669"/>
    <property type="project" value="UniProtKB-EC"/>
</dbReference>
<dbReference type="InterPro" id="IPR008927">
    <property type="entry name" value="6-PGluconate_DH-like_C_sf"/>
</dbReference>
<dbReference type="STRING" id="1346791.M529_18445"/>
<evidence type="ECO:0000256" key="1">
    <source>
        <dbReference type="ARBA" id="ARBA00004275"/>
    </source>
</evidence>
<evidence type="ECO:0000259" key="14">
    <source>
        <dbReference type="Pfam" id="PF02737"/>
    </source>
</evidence>
<accession>T0K2F6</accession>
<evidence type="ECO:0000256" key="3">
    <source>
        <dbReference type="ARBA" id="ARBA00022832"/>
    </source>
</evidence>
<dbReference type="FunFam" id="3.40.50.720:FF:000009">
    <property type="entry name" value="Fatty oxidation complex, alpha subunit"/>
    <property type="match status" value="1"/>
</dbReference>
<proteinExistence type="predicted"/>
<evidence type="ECO:0000256" key="9">
    <source>
        <dbReference type="ARBA" id="ARBA00023235"/>
    </source>
</evidence>
<dbReference type="InterPro" id="IPR029045">
    <property type="entry name" value="ClpP/crotonase-like_dom_sf"/>
</dbReference>
<dbReference type="Pfam" id="PF00725">
    <property type="entry name" value="3HCDH"/>
    <property type="match status" value="1"/>
</dbReference>
<evidence type="ECO:0000256" key="10">
    <source>
        <dbReference type="ARBA" id="ARBA00023239"/>
    </source>
</evidence>
<protein>
    <submittedName>
        <fullName evidence="15">Uncharacterized protein</fullName>
    </submittedName>
</protein>
<dbReference type="GO" id="GO:0006635">
    <property type="term" value="P:fatty acid beta-oxidation"/>
    <property type="evidence" value="ECO:0007669"/>
    <property type="project" value="UniProtKB-UniPathway"/>
</dbReference>
<comment type="pathway">
    <text evidence="2">Lipid metabolism; fatty acid beta-oxidation.</text>
</comment>
<feature type="domain" description="3-hydroxyacyl-CoA dehydrogenase NAD binding" evidence="14">
    <location>
        <begin position="261"/>
        <end position="438"/>
    </location>
</feature>
<keyword evidence="7" id="KW-0443">Lipid metabolism</keyword>
<reference evidence="15 16" key="1">
    <citation type="journal article" date="2013" name="Genome Announc.">
        <title>Draft Genome Sequence of Sphingobium ummariense Strain RL-3, a Hexachlorocyclohexane-Degrading Bacterium.</title>
        <authorList>
            <person name="Kohli P."/>
            <person name="Dua A."/>
            <person name="Sangwan N."/>
            <person name="Oldach P."/>
            <person name="Khurana J.P."/>
            <person name="Lal R."/>
        </authorList>
    </citation>
    <scope>NUCLEOTIDE SEQUENCE [LARGE SCALE GENOMIC DNA]</scope>
    <source>
        <strain evidence="15 16">RL-3</strain>
    </source>
</reference>
<dbReference type="GO" id="GO:0070403">
    <property type="term" value="F:NAD+ binding"/>
    <property type="evidence" value="ECO:0007669"/>
    <property type="project" value="InterPro"/>
</dbReference>
<dbReference type="SUPFAM" id="SSF48179">
    <property type="entry name" value="6-phosphogluconate dehydrogenase C-terminal domain-like"/>
    <property type="match status" value="2"/>
</dbReference>
<dbReference type="eggNOG" id="COG1024">
    <property type="taxonomic scope" value="Bacteria"/>
</dbReference>
<dbReference type="eggNOG" id="COG1250">
    <property type="taxonomic scope" value="Bacteria"/>
</dbReference>
<keyword evidence="9" id="KW-0413">Isomerase</keyword>
<comment type="catalytic activity">
    <reaction evidence="12">
        <text>a (3S)-3-hydroxyacyl-CoA + NAD(+) = a 3-oxoacyl-CoA + NADH + H(+)</text>
        <dbReference type="Rhea" id="RHEA:22432"/>
        <dbReference type="ChEBI" id="CHEBI:15378"/>
        <dbReference type="ChEBI" id="CHEBI:57318"/>
        <dbReference type="ChEBI" id="CHEBI:57540"/>
        <dbReference type="ChEBI" id="CHEBI:57945"/>
        <dbReference type="ChEBI" id="CHEBI:90726"/>
        <dbReference type="EC" id="1.1.1.35"/>
    </reaction>
</comment>
<dbReference type="Proteomes" id="UP000015523">
    <property type="component" value="Unassembled WGS sequence"/>
</dbReference>
<dbReference type="CDD" id="cd06558">
    <property type="entry name" value="crotonase-like"/>
    <property type="match status" value="1"/>
</dbReference>
<keyword evidence="10" id="KW-0456">Lyase</keyword>
<evidence type="ECO:0000256" key="7">
    <source>
        <dbReference type="ARBA" id="ARBA00023098"/>
    </source>
</evidence>
<evidence type="ECO:0000256" key="4">
    <source>
        <dbReference type="ARBA" id="ARBA00022963"/>
    </source>
</evidence>
<dbReference type="Gene3D" id="3.40.50.720">
    <property type="entry name" value="NAD(P)-binding Rossmann-like Domain"/>
    <property type="match status" value="1"/>
</dbReference>
<dbReference type="SUPFAM" id="SSF52096">
    <property type="entry name" value="ClpP/crotonase"/>
    <property type="match status" value="1"/>
</dbReference>
<name>T0K2F6_9SPHN</name>
<evidence type="ECO:0000256" key="11">
    <source>
        <dbReference type="ARBA" id="ARBA00023268"/>
    </source>
</evidence>
<dbReference type="InterPro" id="IPR006176">
    <property type="entry name" value="3-OHacyl-CoA_DH_NAD-bd"/>
</dbReference>
<dbReference type="InterPro" id="IPR006108">
    <property type="entry name" value="3HC_DH_C"/>
</dbReference>
<dbReference type="FunFam" id="1.10.1040.50:FF:000006">
    <property type="entry name" value="Peroxisomal bifunctional enzyme"/>
    <property type="match status" value="1"/>
</dbReference>
<dbReference type="Pfam" id="PF02737">
    <property type="entry name" value="3HCDH_N"/>
    <property type="match status" value="1"/>
</dbReference>
<evidence type="ECO:0000313" key="16">
    <source>
        <dbReference type="Proteomes" id="UP000015523"/>
    </source>
</evidence>
<dbReference type="EMBL" id="AUWY01000118">
    <property type="protein sequence ID" value="EQB30724.1"/>
    <property type="molecule type" value="Genomic_DNA"/>
</dbReference>
<evidence type="ECO:0000256" key="2">
    <source>
        <dbReference type="ARBA" id="ARBA00005005"/>
    </source>
</evidence>
<gene>
    <name evidence="15" type="ORF">M529_18445</name>
</gene>
<dbReference type="SUPFAM" id="SSF51735">
    <property type="entry name" value="NAD(P)-binding Rossmann-fold domains"/>
    <property type="match status" value="1"/>
</dbReference>
<dbReference type="PANTHER" id="PTHR23309:SF51">
    <property type="entry name" value="3-HYDROXYACYL-COA DEHYDROGENASE-RELATED"/>
    <property type="match status" value="1"/>
</dbReference>
<dbReference type="InterPro" id="IPR036291">
    <property type="entry name" value="NAD(P)-bd_dom_sf"/>
</dbReference>
<comment type="caution">
    <text evidence="15">The sequence shown here is derived from an EMBL/GenBank/DDBJ whole genome shotgun (WGS) entry which is preliminary data.</text>
</comment>
<keyword evidence="8" id="KW-0576">Peroxisome</keyword>
<evidence type="ECO:0000259" key="13">
    <source>
        <dbReference type="Pfam" id="PF00725"/>
    </source>
</evidence>
<sequence>MRAITRALAEDAVEAIVIAGSQKIFSGGADIREFGQPAQYPSLVDVIDAIEQSPKPVVAAIHGVALGGGLELTLACHGRLAADGARLGLPEVTLGLIPGAGGTQRLPRLVPLTQALPMLVLGEPVDASSAAACGLIDRAVEPEALFKATQDLALDLARRPLRMTRDLPVRAIGDANALIEAFSLKHEARIKGRDAPAAALAALRDAVSQPVETALARERAVSLDLRAGAQSRALRHLHFAERQVFRYPGLESASPRAIERVGIVGAGTMGRGIALSMISAGLPVTLVEPKADILGHARTAIANSLASSVAKGRMLEADGVAASQRLTCAADLASLDDADLIVEAAYERMEVKQDIFARLDQVARPGAMLASNTSYLDIDAIASATRRPQDVVGLHFFSPANLMRLLEIVRGDRTAPDVLATSLALARRIAKIPVVAGNCHGFIGNRMLAVRRAQAEAMLTEGADIGEMDEVVESFGFPMGPFRMADLAGLDLGWSAAISRGASIRERLNEAGRHGQKAGAGFYDYDAAGKPSPSSVVMDLVRGFAAARGIVQRRIGRDEMRTRLFLPMIDEGVRILAEGIALRPGDIDVVWVNGYGWPRHTGGPMHYAEAMGLAEVANGLSAIGLKPSRALSDLVAAGAPLASLAHPEA</sequence>
<keyword evidence="4" id="KW-0442">Lipid degradation</keyword>
<feature type="domain" description="3-hydroxyacyl-CoA dehydrogenase C-terminal" evidence="13">
    <location>
        <begin position="441"/>
        <end position="525"/>
    </location>
</feature>
<evidence type="ECO:0000256" key="8">
    <source>
        <dbReference type="ARBA" id="ARBA00023140"/>
    </source>
</evidence>
<evidence type="ECO:0000313" key="15">
    <source>
        <dbReference type="EMBL" id="EQB30724.1"/>
    </source>
</evidence>
<comment type="subcellular location">
    <subcellularLocation>
        <location evidence="1">Peroxisome</location>
    </subcellularLocation>
</comment>
<evidence type="ECO:0000256" key="12">
    <source>
        <dbReference type="ARBA" id="ARBA00049556"/>
    </source>
</evidence>
<dbReference type="InterPro" id="IPR001753">
    <property type="entry name" value="Enoyl-CoA_hydra/iso"/>
</dbReference>
<keyword evidence="3" id="KW-0276">Fatty acid metabolism</keyword>
<dbReference type="PANTHER" id="PTHR23309">
    <property type="entry name" value="3-HYDROXYACYL-COA DEHYROGENASE"/>
    <property type="match status" value="1"/>
</dbReference>
<dbReference type="Pfam" id="PF00378">
    <property type="entry name" value="ECH_1"/>
    <property type="match status" value="1"/>
</dbReference>
<dbReference type="AlphaFoldDB" id="T0K2F6"/>
<keyword evidence="11" id="KW-0511">Multifunctional enzyme</keyword>
<dbReference type="PATRIC" id="fig|1346791.3.peg.3559"/>
<organism evidence="15 16">
    <name type="scientific">Sphingobium ummariense RL-3</name>
    <dbReference type="NCBI Taxonomy" id="1346791"/>
    <lineage>
        <taxon>Bacteria</taxon>
        <taxon>Pseudomonadati</taxon>
        <taxon>Pseudomonadota</taxon>
        <taxon>Alphaproteobacteria</taxon>
        <taxon>Sphingomonadales</taxon>
        <taxon>Sphingomonadaceae</taxon>
        <taxon>Sphingobium</taxon>
    </lineage>
</organism>
<dbReference type="Gene3D" id="3.90.226.10">
    <property type="entry name" value="2-enoyl-CoA Hydratase, Chain A, domain 1"/>
    <property type="match status" value="1"/>
</dbReference>
<dbReference type="GO" id="GO:0016853">
    <property type="term" value="F:isomerase activity"/>
    <property type="evidence" value="ECO:0007669"/>
    <property type="project" value="UniProtKB-KW"/>
</dbReference>
<evidence type="ECO:0000256" key="6">
    <source>
        <dbReference type="ARBA" id="ARBA00023027"/>
    </source>
</evidence>